<keyword evidence="20" id="KW-1185">Reference proteome</keyword>
<comment type="catalytic activity">
    <reaction evidence="16">
        <text>O-phospho-L-seryl-tRNA(Sec) + selenophosphate + H2O = L-selenocysteinyl-tRNA(Sec) + 2 phosphate</text>
        <dbReference type="Rhea" id="RHEA:25041"/>
        <dbReference type="Rhea" id="RHEA-COMP:9743"/>
        <dbReference type="Rhea" id="RHEA-COMP:9947"/>
        <dbReference type="ChEBI" id="CHEBI:15377"/>
        <dbReference type="ChEBI" id="CHEBI:16144"/>
        <dbReference type="ChEBI" id="CHEBI:43474"/>
        <dbReference type="ChEBI" id="CHEBI:78551"/>
        <dbReference type="ChEBI" id="CHEBI:78573"/>
        <dbReference type="EC" id="2.9.1.2"/>
    </reaction>
</comment>
<dbReference type="EMBL" id="JBAMZM010000010">
    <property type="protein sequence ID" value="KAL0511431.1"/>
    <property type="molecule type" value="Genomic_DNA"/>
</dbReference>
<evidence type="ECO:0000256" key="13">
    <source>
        <dbReference type="ARBA" id="ARBA00030669"/>
    </source>
</evidence>
<keyword evidence="8 19" id="KW-0808">Transferase</keyword>
<feature type="region of interest" description="Disordered" evidence="17">
    <location>
        <begin position="234"/>
        <end position="253"/>
    </location>
</feature>
<evidence type="ECO:0000256" key="6">
    <source>
        <dbReference type="ARBA" id="ARBA00021963"/>
    </source>
</evidence>
<keyword evidence="10" id="KW-0663">Pyridoxal phosphate</keyword>
<comment type="caution">
    <text evidence="19">The sequence shown here is derived from an EMBL/GenBank/DDBJ whole genome shotgun (WGS) entry which is preliminary data.</text>
</comment>
<dbReference type="GO" id="GO:0098621">
    <property type="term" value="F:O-phosphoseryl-tRNA(Sec) selenium transferase activity"/>
    <property type="evidence" value="ECO:0007669"/>
    <property type="project" value="UniProtKB-EC"/>
</dbReference>
<name>A0AAW3C5U7_9TRYP</name>
<dbReference type="Proteomes" id="UP001500493">
    <property type="component" value="Unassembled WGS sequence"/>
</dbReference>
<dbReference type="InterPro" id="IPR019872">
    <property type="entry name" value="Sec-tRNA_Se_transferase"/>
</dbReference>
<keyword evidence="11" id="KW-0648">Protein biosynthesis</keyword>
<dbReference type="PANTHER" id="PTHR12944">
    <property type="entry name" value="SOLUBLE LIVER ANTIGEN/LIVER PANCREAS ANTIGEN"/>
    <property type="match status" value="1"/>
</dbReference>
<evidence type="ECO:0000256" key="16">
    <source>
        <dbReference type="ARBA" id="ARBA00048808"/>
    </source>
</evidence>
<evidence type="ECO:0000313" key="19">
    <source>
        <dbReference type="EMBL" id="KAL0529763.1"/>
    </source>
</evidence>
<evidence type="ECO:0000256" key="3">
    <source>
        <dbReference type="ARBA" id="ARBA00004822"/>
    </source>
</evidence>
<sequence length="651" mass="69933">MRSTASSTRLPTHTHTRTHTNPPCINIDPHETQHRHITRTHTRVGPHAGASSPSASMEDRSLKLAEDFVSARYIDMGRESLQSTARILRSILAQRCCPDEGLNDATIELILRQLALMDTNNFAHHAGGGEREGRVVSALVRTRHFHFTHGIGRSGDLVSEQPKAAGSSLLYKVTNVLMLDLIRQAGAPSTAAAVVVPMATGMTLALVLRCVAKTRTEELLKEAGAAPLQRTVAKDSMNATSASRVQESRMCEDDRTKQDRTCVSAPEAPRYVIWPRIDQKTALKCIDAAGLVPVPVQLRPALPLARSAAPYACTDSGSLSRNQASIGSPSTSSLSSSLFLECHVDDVATAVNTVGGPSQVVCVLSTTSCFAPRLPDNTVAIAQYCKKVGIPYVVNNAYGVQSRRIMTRLDAAQRLGRVDFVVQSGDKNFLVPVGGSIICSSNKECCQAASALYAGRASMSPILDLFITALSLGRRGMRSLWNDRYRCRARLIQQLRVFARERGEVLLVDDSEEGKGYEGTVGEPQRAGNAAMPRNDISVAVTMRTYGRPAAEASSTGAQLGSEQGEKTTNWAAARALGAQLFRSAVTGPRVITPAPSTPTMIAGCTFTNYGMHQDGQPPCPLLVIACGIGTSEAEVEALMLRLHDVWPLPA</sequence>
<evidence type="ECO:0000313" key="20">
    <source>
        <dbReference type="Proteomes" id="UP001443563"/>
    </source>
</evidence>
<evidence type="ECO:0000256" key="1">
    <source>
        <dbReference type="ARBA" id="ARBA00001933"/>
    </source>
</evidence>
<evidence type="ECO:0000256" key="7">
    <source>
        <dbReference type="ARBA" id="ARBA00022555"/>
    </source>
</evidence>
<keyword evidence="12" id="KW-0711">Selenium</keyword>
<dbReference type="GO" id="GO:0001514">
    <property type="term" value="P:selenocysteine incorporation"/>
    <property type="evidence" value="ECO:0007669"/>
    <property type="project" value="TreeGrafter"/>
</dbReference>
<comment type="similarity">
    <text evidence="4">Belongs to the SepSecS family.</text>
</comment>
<keyword evidence="7" id="KW-0820">tRNA-binding</keyword>
<dbReference type="GO" id="GO:0000049">
    <property type="term" value="F:tRNA binding"/>
    <property type="evidence" value="ECO:0007669"/>
    <property type="project" value="UniProtKB-KW"/>
</dbReference>
<evidence type="ECO:0000256" key="5">
    <source>
        <dbReference type="ARBA" id="ARBA00012464"/>
    </source>
</evidence>
<feature type="region of interest" description="Disordered" evidence="17">
    <location>
        <begin position="1"/>
        <end position="29"/>
    </location>
</feature>
<organism evidence="19 21">
    <name type="scientific">Leishmania shawi</name>
    <dbReference type="NCBI Taxonomy" id="5680"/>
    <lineage>
        <taxon>Eukaryota</taxon>
        <taxon>Discoba</taxon>
        <taxon>Euglenozoa</taxon>
        <taxon>Kinetoplastea</taxon>
        <taxon>Metakinetoplastina</taxon>
        <taxon>Trypanosomatida</taxon>
        <taxon>Trypanosomatidae</taxon>
        <taxon>Leishmaniinae</taxon>
        <taxon>Leishmania</taxon>
        <taxon>Leishmania guyanensis species complex</taxon>
    </lineage>
</organism>
<evidence type="ECO:0000256" key="9">
    <source>
        <dbReference type="ARBA" id="ARBA00022884"/>
    </source>
</evidence>
<evidence type="ECO:0000256" key="17">
    <source>
        <dbReference type="SAM" id="MobiDB-lite"/>
    </source>
</evidence>
<evidence type="ECO:0000256" key="12">
    <source>
        <dbReference type="ARBA" id="ARBA00023266"/>
    </source>
</evidence>
<evidence type="ECO:0000256" key="10">
    <source>
        <dbReference type="ARBA" id="ARBA00022898"/>
    </source>
</evidence>
<dbReference type="Pfam" id="PF05889">
    <property type="entry name" value="SepSecS"/>
    <property type="match status" value="2"/>
</dbReference>
<evidence type="ECO:0000256" key="14">
    <source>
        <dbReference type="ARBA" id="ARBA00032048"/>
    </source>
</evidence>
<comment type="cofactor">
    <cofactor evidence="1">
        <name>pyridoxal 5'-phosphate</name>
        <dbReference type="ChEBI" id="CHEBI:597326"/>
    </cofactor>
</comment>
<gene>
    <name evidence="18" type="ORF">Q4I29_001462</name>
    <name evidence="19" type="ORF">Q4I32_001519</name>
</gene>
<keyword evidence="9" id="KW-0694">RNA-binding</keyword>
<dbReference type="PANTHER" id="PTHR12944:SF2">
    <property type="entry name" value="O-PHOSPHOSERYL-TRNA(SEC) SELENIUM TRANSFERASE"/>
    <property type="match status" value="1"/>
</dbReference>
<evidence type="ECO:0000256" key="2">
    <source>
        <dbReference type="ARBA" id="ARBA00002552"/>
    </source>
</evidence>
<dbReference type="InterPro" id="IPR015424">
    <property type="entry name" value="PyrdxlP-dep_Trfase"/>
</dbReference>
<dbReference type="GO" id="GO:0001717">
    <property type="term" value="P:conversion of seryl-tRNAsec to selenocys-tRNAsec"/>
    <property type="evidence" value="ECO:0007669"/>
    <property type="project" value="InterPro"/>
</dbReference>
<dbReference type="InterPro" id="IPR015421">
    <property type="entry name" value="PyrdxlP-dep_Trfase_major"/>
</dbReference>
<comment type="pathway">
    <text evidence="3">Aminoacyl-tRNA biosynthesis; selenocysteinyl-tRNA(Sec) biosynthesis; selenocysteinyl-tRNA(Sec) from L-seryl-tRNA(Sec) (archaeal/eukaryal route): step 2/2.</text>
</comment>
<dbReference type="Gene3D" id="3.40.640.10">
    <property type="entry name" value="Type I PLP-dependent aspartate aminotransferase-like (Major domain)"/>
    <property type="match status" value="1"/>
</dbReference>
<dbReference type="EMBL" id="JBAMZJ010000010">
    <property type="protein sequence ID" value="KAL0529763.1"/>
    <property type="molecule type" value="Genomic_DNA"/>
</dbReference>
<proteinExistence type="inferred from homology"/>
<evidence type="ECO:0000256" key="8">
    <source>
        <dbReference type="ARBA" id="ARBA00022679"/>
    </source>
</evidence>
<evidence type="ECO:0000313" key="18">
    <source>
        <dbReference type="EMBL" id="KAL0511431.1"/>
    </source>
</evidence>
<dbReference type="SUPFAM" id="SSF53383">
    <property type="entry name" value="PLP-dependent transferases"/>
    <property type="match status" value="1"/>
</dbReference>
<reference evidence="19 20" key="1">
    <citation type="submission" date="2024-02" db="EMBL/GenBank/DDBJ databases">
        <title>FIRST GENOME SEQUENCES OF Leishmania (Viannia) shawi, Leishmania (Viannia) lindenbergi AND Leishmania (Viannia) utingensis.</title>
        <authorList>
            <person name="Resadore F."/>
            <person name="Custodio M.G.F."/>
            <person name="Boite M.C."/>
            <person name="Cupolillo E."/>
            <person name="Ferreira G.E.M."/>
        </authorList>
    </citation>
    <scope>NUCLEOTIDE SEQUENCE</scope>
    <source>
        <strain evidence="18 20">MCEB/BR/1984/M8408</strain>
        <strain evidence="19">MHOM/BR/2013/18 LTA MLF</strain>
    </source>
</reference>
<evidence type="ECO:0000256" key="4">
    <source>
        <dbReference type="ARBA" id="ARBA00007037"/>
    </source>
</evidence>
<evidence type="ECO:0000313" key="21">
    <source>
        <dbReference type="Proteomes" id="UP001500493"/>
    </source>
</evidence>
<evidence type="ECO:0000256" key="11">
    <source>
        <dbReference type="ARBA" id="ARBA00022917"/>
    </source>
</evidence>
<protein>
    <recommendedName>
        <fullName evidence="6">O-phosphoseryl-tRNA(Sec) selenium transferase</fullName>
        <ecNumber evidence="5">2.9.1.2</ecNumber>
    </recommendedName>
    <alternativeName>
        <fullName evidence="13">Selenocysteine synthase</fullName>
    </alternativeName>
    <alternativeName>
        <fullName evidence="14">Selenocysteinyl-tRNA(Sec) synthase</fullName>
    </alternativeName>
    <alternativeName>
        <fullName evidence="15">Sep-tRNA:Sec-tRNA synthase</fullName>
    </alternativeName>
</protein>
<accession>A0AAW3C5U7</accession>
<dbReference type="Proteomes" id="UP001443563">
    <property type="component" value="Unassembled WGS sequence"/>
</dbReference>
<comment type="function">
    <text evidence="2">Converts O-phosphoseryl-tRNA(Sec) to selenocysteinyl-tRNA(Sec) required for selenoprotein biosynthesis.</text>
</comment>
<dbReference type="AlphaFoldDB" id="A0AAW3C5U7"/>
<dbReference type="InterPro" id="IPR008829">
    <property type="entry name" value="SepSecS/SepCysS"/>
</dbReference>
<evidence type="ECO:0000256" key="15">
    <source>
        <dbReference type="ARBA" id="ARBA00032693"/>
    </source>
</evidence>
<dbReference type="EC" id="2.9.1.2" evidence="5"/>